<dbReference type="InterPro" id="IPR020045">
    <property type="entry name" value="DNA_polI_H3TH"/>
</dbReference>
<organism evidence="20 21">
    <name type="scientific">Candidatus Pullichristensenella excrementigallinarum</name>
    <dbReference type="NCBI Taxonomy" id="2840907"/>
    <lineage>
        <taxon>Bacteria</taxon>
        <taxon>Bacillati</taxon>
        <taxon>Bacillota</taxon>
        <taxon>Clostridia</taxon>
        <taxon>Candidatus Pullichristensenella</taxon>
    </lineage>
</organism>
<dbReference type="Gene3D" id="3.30.420.10">
    <property type="entry name" value="Ribonuclease H-like superfamily/Ribonuclease H"/>
    <property type="match status" value="1"/>
</dbReference>
<dbReference type="InterPro" id="IPR029060">
    <property type="entry name" value="PIN-like_dom_sf"/>
</dbReference>
<dbReference type="SUPFAM" id="SSF47807">
    <property type="entry name" value="5' to 3' exonuclease, C-terminal subdomain"/>
    <property type="match status" value="1"/>
</dbReference>
<keyword evidence="5 16" id="KW-0548">Nucleotidyltransferase</keyword>
<reference evidence="20" key="1">
    <citation type="submission" date="2020-10" db="EMBL/GenBank/DDBJ databases">
        <authorList>
            <person name="Gilroy R."/>
        </authorList>
    </citation>
    <scope>NUCLEOTIDE SEQUENCE</scope>
    <source>
        <strain evidence="20">ChiHcec3-11533</strain>
    </source>
</reference>
<keyword evidence="8 16" id="KW-0227">DNA damage</keyword>
<dbReference type="AlphaFoldDB" id="A0A9D1IC32"/>
<evidence type="ECO:0000256" key="3">
    <source>
        <dbReference type="ARBA" id="ARBA00020311"/>
    </source>
</evidence>
<dbReference type="GO" id="GO:0003887">
    <property type="term" value="F:DNA-directed DNA polymerase activity"/>
    <property type="evidence" value="ECO:0007669"/>
    <property type="project" value="UniProtKB-UniRule"/>
</dbReference>
<dbReference type="Proteomes" id="UP000824072">
    <property type="component" value="Unassembled WGS sequence"/>
</dbReference>
<dbReference type="InterPro" id="IPR036397">
    <property type="entry name" value="RNaseH_sf"/>
</dbReference>
<dbReference type="GO" id="GO:0003677">
    <property type="term" value="F:DNA binding"/>
    <property type="evidence" value="ECO:0007669"/>
    <property type="project" value="UniProtKB-UniRule"/>
</dbReference>
<evidence type="ECO:0000256" key="13">
    <source>
        <dbReference type="ARBA" id="ARBA00023204"/>
    </source>
</evidence>
<dbReference type="Gene3D" id="3.40.50.1010">
    <property type="entry name" value="5'-nuclease"/>
    <property type="match status" value="1"/>
</dbReference>
<feature type="region of interest" description="Disordered" evidence="17">
    <location>
        <begin position="291"/>
        <end position="312"/>
    </location>
</feature>
<evidence type="ECO:0000259" key="18">
    <source>
        <dbReference type="SMART" id="SM00475"/>
    </source>
</evidence>
<comment type="function">
    <text evidence="16">In addition to polymerase activity, this DNA polymerase exhibits 5'-3' exonuclease activity.</text>
</comment>
<evidence type="ECO:0000256" key="15">
    <source>
        <dbReference type="NCBIfam" id="TIGR00593"/>
    </source>
</evidence>
<evidence type="ECO:0000256" key="8">
    <source>
        <dbReference type="ARBA" id="ARBA00022763"/>
    </source>
</evidence>
<evidence type="ECO:0000256" key="1">
    <source>
        <dbReference type="ARBA" id="ARBA00007705"/>
    </source>
</evidence>
<dbReference type="SMART" id="SM00475">
    <property type="entry name" value="53EXOc"/>
    <property type="match status" value="1"/>
</dbReference>
<dbReference type="EMBL" id="DVMU01000184">
    <property type="protein sequence ID" value="HIU34547.1"/>
    <property type="molecule type" value="Genomic_DNA"/>
</dbReference>
<comment type="subunit">
    <text evidence="16">Single-chain monomer with multiple functions.</text>
</comment>
<evidence type="ECO:0000256" key="11">
    <source>
        <dbReference type="ARBA" id="ARBA00022932"/>
    </source>
</evidence>
<dbReference type="InterPro" id="IPR001098">
    <property type="entry name" value="DNA-dir_DNA_pol_A_palm_dom"/>
</dbReference>
<dbReference type="FunFam" id="1.10.150.20:FF:000003">
    <property type="entry name" value="DNA polymerase I"/>
    <property type="match status" value="1"/>
</dbReference>
<accession>A0A9D1IC32</accession>
<dbReference type="SUPFAM" id="SSF56672">
    <property type="entry name" value="DNA/RNA polymerases"/>
    <property type="match status" value="1"/>
</dbReference>
<dbReference type="NCBIfam" id="TIGR00593">
    <property type="entry name" value="pola"/>
    <property type="match status" value="1"/>
</dbReference>
<dbReference type="CDD" id="cd09859">
    <property type="entry name" value="PIN_53EXO"/>
    <property type="match status" value="1"/>
</dbReference>
<dbReference type="PROSITE" id="PS00447">
    <property type="entry name" value="DNA_POLYMERASE_A"/>
    <property type="match status" value="1"/>
</dbReference>
<evidence type="ECO:0000256" key="10">
    <source>
        <dbReference type="ARBA" id="ARBA00022839"/>
    </source>
</evidence>
<dbReference type="FunFam" id="1.20.1060.10:FF:000001">
    <property type="entry name" value="DNA polymerase I"/>
    <property type="match status" value="1"/>
</dbReference>
<feature type="domain" description="5'-3' exonuclease" evidence="18">
    <location>
        <begin position="1"/>
        <end position="260"/>
    </location>
</feature>
<evidence type="ECO:0000256" key="4">
    <source>
        <dbReference type="ARBA" id="ARBA00022679"/>
    </source>
</evidence>
<dbReference type="GO" id="GO:0008409">
    <property type="term" value="F:5'-3' exonuclease activity"/>
    <property type="evidence" value="ECO:0007669"/>
    <property type="project" value="UniProtKB-UniRule"/>
</dbReference>
<keyword evidence="7" id="KW-0540">Nuclease</keyword>
<evidence type="ECO:0000256" key="7">
    <source>
        <dbReference type="ARBA" id="ARBA00022722"/>
    </source>
</evidence>
<dbReference type="EC" id="2.7.7.7" evidence="2 15"/>
<evidence type="ECO:0000256" key="12">
    <source>
        <dbReference type="ARBA" id="ARBA00023125"/>
    </source>
</evidence>
<evidence type="ECO:0000313" key="21">
    <source>
        <dbReference type="Proteomes" id="UP000824072"/>
    </source>
</evidence>
<evidence type="ECO:0000259" key="19">
    <source>
        <dbReference type="SMART" id="SM00482"/>
    </source>
</evidence>
<dbReference type="InterPro" id="IPR019760">
    <property type="entry name" value="DNA-dir_DNA_pol_A_CS"/>
</dbReference>
<reference evidence="20" key="2">
    <citation type="journal article" date="2021" name="PeerJ">
        <title>Extensive microbial diversity within the chicken gut microbiome revealed by metagenomics and culture.</title>
        <authorList>
            <person name="Gilroy R."/>
            <person name="Ravi A."/>
            <person name="Getino M."/>
            <person name="Pursley I."/>
            <person name="Horton D.L."/>
            <person name="Alikhan N.F."/>
            <person name="Baker D."/>
            <person name="Gharbi K."/>
            <person name="Hall N."/>
            <person name="Watson M."/>
            <person name="Adriaenssens E.M."/>
            <person name="Foster-Nyarko E."/>
            <person name="Jarju S."/>
            <person name="Secka A."/>
            <person name="Antonio M."/>
            <person name="Oren A."/>
            <person name="Chaudhuri R.R."/>
            <person name="La Ragione R."/>
            <person name="Hildebrand F."/>
            <person name="Pallen M.J."/>
        </authorList>
    </citation>
    <scope>NUCLEOTIDE SEQUENCE</scope>
    <source>
        <strain evidence="20">ChiHcec3-11533</strain>
    </source>
</reference>
<evidence type="ECO:0000256" key="17">
    <source>
        <dbReference type="SAM" id="MobiDB-lite"/>
    </source>
</evidence>
<dbReference type="CDD" id="cd09898">
    <property type="entry name" value="H3TH_53EXO"/>
    <property type="match status" value="1"/>
</dbReference>
<dbReference type="GO" id="GO:0006261">
    <property type="term" value="P:DNA-templated DNA replication"/>
    <property type="evidence" value="ECO:0007669"/>
    <property type="project" value="UniProtKB-UniRule"/>
</dbReference>
<keyword evidence="10 16" id="KW-0269">Exonuclease</keyword>
<dbReference type="InterPro" id="IPR002421">
    <property type="entry name" value="5-3_exonuclease"/>
</dbReference>
<dbReference type="Gene3D" id="1.10.150.20">
    <property type="entry name" value="5' to 3' exonuclease, C-terminal subdomain"/>
    <property type="match status" value="2"/>
</dbReference>
<dbReference type="FunFam" id="1.10.150.20:FF:000002">
    <property type="entry name" value="DNA polymerase I"/>
    <property type="match status" value="1"/>
</dbReference>
<evidence type="ECO:0000256" key="16">
    <source>
        <dbReference type="RuleBase" id="RU004460"/>
    </source>
</evidence>
<evidence type="ECO:0000256" key="2">
    <source>
        <dbReference type="ARBA" id="ARBA00012417"/>
    </source>
</evidence>
<comment type="similarity">
    <text evidence="1 16">Belongs to the DNA polymerase type-A family.</text>
</comment>
<dbReference type="PRINTS" id="PR00868">
    <property type="entry name" value="DNAPOLI"/>
</dbReference>
<dbReference type="FunFam" id="3.40.50.1010:FF:000001">
    <property type="entry name" value="DNA polymerase I"/>
    <property type="match status" value="1"/>
</dbReference>
<evidence type="ECO:0000256" key="6">
    <source>
        <dbReference type="ARBA" id="ARBA00022705"/>
    </source>
</evidence>
<comment type="catalytic activity">
    <reaction evidence="14 16">
        <text>DNA(n) + a 2'-deoxyribonucleoside 5'-triphosphate = DNA(n+1) + diphosphate</text>
        <dbReference type="Rhea" id="RHEA:22508"/>
        <dbReference type="Rhea" id="RHEA-COMP:17339"/>
        <dbReference type="Rhea" id="RHEA-COMP:17340"/>
        <dbReference type="ChEBI" id="CHEBI:33019"/>
        <dbReference type="ChEBI" id="CHEBI:61560"/>
        <dbReference type="ChEBI" id="CHEBI:173112"/>
        <dbReference type="EC" id="2.7.7.7"/>
    </reaction>
</comment>
<dbReference type="Pfam" id="PF02739">
    <property type="entry name" value="5_3_exonuc_N"/>
    <property type="match status" value="1"/>
</dbReference>
<dbReference type="InterPro" id="IPR020046">
    <property type="entry name" value="5-3_exonucl_a-hlix_arch_N"/>
</dbReference>
<dbReference type="CDD" id="cd08637">
    <property type="entry name" value="DNA_pol_A_pol_I_C"/>
    <property type="match status" value="1"/>
</dbReference>
<evidence type="ECO:0000256" key="5">
    <source>
        <dbReference type="ARBA" id="ARBA00022695"/>
    </source>
</evidence>
<evidence type="ECO:0000256" key="14">
    <source>
        <dbReference type="ARBA" id="ARBA00049244"/>
    </source>
</evidence>
<gene>
    <name evidence="16 20" type="primary">polA</name>
    <name evidence="20" type="ORF">IAB02_08290</name>
</gene>
<dbReference type="InterPro" id="IPR036279">
    <property type="entry name" value="5-3_exonuclease_C_sf"/>
</dbReference>
<dbReference type="SUPFAM" id="SSF88723">
    <property type="entry name" value="PIN domain-like"/>
    <property type="match status" value="1"/>
</dbReference>
<dbReference type="Pfam" id="PF00476">
    <property type="entry name" value="DNA_pol_A"/>
    <property type="match status" value="1"/>
</dbReference>
<keyword evidence="4 16" id="KW-0808">Transferase</keyword>
<evidence type="ECO:0000256" key="9">
    <source>
        <dbReference type="ARBA" id="ARBA00022801"/>
    </source>
</evidence>
<protein>
    <recommendedName>
        <fullName evidence="3 15">DNA polymerase I</fullName>
        <ecNumber evidence="2 15">2.7.7.7</ecNumber>
    </recommendedName>
</protein>
<feature type="domain" description="DNA-directed DNA polymerase family A palm" evidence="19">
    <location>
        <begin position="616"/>
        <end position="822"/>
    </location>
</feature>
<sequence>MAETLVLLDGYSLMYRAFHALQTPMTAPDGTPTNAVHGFMMMLLKVLEEEQPDAMAVAFDVSKHTFRSDLYAGYKANRKPMPEDLRRQDPIIRELVRRMGIALMEQEGLEADDVLGTISQQCEEHGVQAILVTGDRDSFQLAGENTTILYTKRGIAETERVTPQWIYAHYGLSPRQLIDVKGLMGDASDNIPGVPGVGEKTAVKLIAQYGSLEETLRHVGEQKGKLRERLEEFGAQAELSKRLSEIVRDAALPWEYDRWKISDFSGALPLLRELGMNQAARKLQSLCGTATREEKAPAASSDEENSGDVRRAESLEELEEAVRALSQAAHWAAICIGQDFSAAFDTGGIYAPLGGGDLLTPGLRAEEALRACGEILRSDLPLYLYNAKALGVALEEKDFDCMLAAYALNPQTPSFQLKALVQEAGMEWREESAARSMKKLCDWQREKLQADGLWKVYAQIELPLERVLLGMEKEGFAIDAEALRELGKGYRVRIAQLEEEIYAMAGEKVNLKSPKQLSELLYDRMGLPAGKKTNRGYRTTSAEVLESLAEKYPICGKILEYRKYTKLESTYVDALLRLMDKDGRVHTLFDQVSTATGRISSLEPNLQNIPVRTELGRQIRRAFVASEGKMLVDADYSQIELRVLAHMSADETMLEAFREGQDIHARTAAEVYSVPLDEVTPAMRSAAKAVNFGIVYGISDFTLAKNISSTRQEARDFIERYFQKYPGVKQYMERMVALGKQQGYVETLLGRRRYLPELKSGNYNVRAFGERCAMNSPIQGTAADIIKMAMIRVERALREQGLASRLILQVHDELIVEAPEEECDRVRRLLIECMEGVLALDVPLKIDLSMGRDWRACK</sequence>
<evidence type="ECO:0000313" key="20">
    <source>
        <dbReference type="EMBL" id="HIU34547.1"/>
    </source>
</evidence>
<keyword evidence="12 16" id="KW-0238">DNA-binding</keyword>
<dbReference type="InterPro" id="IPR043502">
    <property type="entry name" value="DNA/RNA_pol_sf"/>
</dbReference>
<dbReference type="InterPro" id="IPR002298">
    <property type="entry name" value="DNA_polymerase_A"/>
</dbReference>
<dbReference type="InterPro" id="IPR018320">
    <property type="entry name" value="DNA_polymerase_1"/>
</dbReference>
<dbReference type="SMART" id="SM00279">
    <property type="entry name" value="HhH2"/>
    <property type="match status" value="1"/>
</dbReference>
<dbReference type="InterPro" id="IPR008918">
    <property type="entry name" value="HhH2"/>
</dbReference>
<dbReference type="InterPro" id="IPR012337">
    <property type="entry name" value="RNaseH-like_sf"/>
</dbReference>
<dbReference type="Gene3D" id="1.20.1060.10">
    <property type="entry name" value="Taq DNA Polymerase, Chain T, domain 4"/>
    <property type="match status" value="1"/>
</dbReference>
<dbReference type="Gene3D" id="3.30.70.370">
    <property type="match status" value="1"/>
</dbReference>
<name>A0A9D1IC32_9FIRM</name>
<dbReference type="Pfam" id="PF01367">
    <property type="entry name" value="5_3_exonuc"/>
    <property type="match status" value="1"/>
</dbReference>
<dbReference type="SUPFAM" id="SSF53098">
    <property type="entry name" value="Ribonuclease H-like"/>
    <property type="match status" value="1"/>
</dbReference>
<keyword evidence="6 16" id="KW-0235">DNA replication</keyword>
<proteinExistence type="inferred from homology"/>
<dbReference type="SMART" id="SM00482">
    <property type="entry name" value="POLAc"/>
    <property type="match status" value="1"/>
</dbReference>
<keyword evidence="9 16" id="KW-0378">Hydrolase</keyword>
<dbReference type="GO" id="GO:0006302">
    <property type="term" value="P:double-strand break repair"/>
    <property type="evidence" value="ECO:0007669"/>
    <property type="project" value="TreeGrafter"/>
</dbReference>
<keyword evidence="11 16" id="KW-0239">DNA-directed DNA polymerase</keyword>
<dbReference type="PANTHER" id="PTHR10133:SF27">
    <property type="entry name" value="DNA POLYMERASE NU"/>
    <property type="match status" value="1"/>
</dbReference>
<comment type="caution">
    <text evidence="20">The sequence shown here is derived from an EMBL/GenBank/DDBJ whole genome shotgun (WGS) entry which is preliminary data.</text>
</comment>
<dbReference type="PANTHER" id="PTHR10133">
    <property type="entry name" value="DNA POLYMERASE I"/>
    <property type="match status" value="1"/>
</dbReference>
<keyword evidence="13 16" id="KW-0234">DNA repair</keyword>